<dbReference type="NCBIfam" id="TIGR00033">
    <property type="entry name" value="aroC"/>
    <property type="match status" value="1"/>
</dbReference>
<dbReference type="Gene3D" id="3.60.150.10">
    <property type="entry name" value="Chorismate synthase AroC"/>
    <property type="match status" value="1"/>
</dbReference>
<dbReference type="GO" id="GO:0010181">
    <property type="term" value="F:FMN binding"/>
    <property type="evidence" value="ECO:0007669"/>
    <property type="project" value="TreeGrafter"/>
</dbReference>
<dbReference type="GO" id="GO:0005829">
    <property type="term" value="C:cytosol"/>
    <property type="evidence" value="ECO:0007669"/>
    <property type="project" value="TreeGrafter"/>
</dbReference>
<feature type="binding site" evidence="11">
    <location>
        <position position="48"/>
    </location>
    <ligand>
        <name>NADP(+)</name>
        <dbReference type="ChEBI" id="CHEBI:58349"/>
    </ligand>
</feature>
<protein>
    <recommendedName>
        <fullName evidence="3 11">Chorismate synthase</fullName>
        <shortName evidence="11">CS</shortName>
        <ecNumber evidence="3 11">4.2.3.5</ecNumber>
    </recommendedName>
    <alternativeName>
        <fullName evidence="11">5-enolpyruvylshikimate-3-phosphate phospholyase</fullName>
    </alternativeName>
</protein>
<evidence type="ECO:0000256" key="5">
    <source>
        <dbReference type="ARBA" id="ARBA00022630"/>
    </source>
</evidence>
<proteinExistence type="inferred from homology"/>
<evidence type="ECO:0000256" key="12">
    <source>
        <dbReference type="RuleBase" id="RU000605"/>
    </source>
</evidence>
<comment type="function">
    <text evidence="11">Catalyzes the anti-1,4-elimination of the C-3 phosphate and the C-6 proR hydrogen from 5-enolpyruvylshikimate-3-phosphate (EPSP) to yield chorismate, which is the branch point compound that serves as the starting substrate for the three terminal pathways of aromatic amino acid biosynthesis. This reaction introduces a second double bond into the aromatic ring system.</text>
</comment>
<organism evidence="13 14">
    <name type="scientific">Selenomonas bovis</name>
    <dbReference type="NCBI Taxonomy" id="416586"/>
    <lineage>
        <taxon>Bacteria</taxon>
        <taxon>Bacillati</taxon>
        <taxon>Bacillota</taxon>
        <taxon>Negativicutes</taxon>
        <taxon>Selenomonadales</taxon>
        <taxon>Selenomonadaceae</taxon>
        <taxon>Selenomonas</taxon>
    </lineage>
</organism>
<keyword evidence="14" id="KW-1185">Reference proteome</keyword>
<keyword evidence="6 11" id="KW-0288">FMN</keyword>
<dbReference type="SUPFAM" id="SSF103263">
    <property type="entry name" value="Chorismate synthase, AroC"/>
    <property type="match status" value="1"/>
</dbReference>
<keyword evidence="10 11" id="KW-0456">Lyase</keyword>
<dbReference type="EMBL" id="JABAFA010000004">
    <property type="protein sequence ID" value="NMD98414.1"/>
    <property type="molecule type" value="Genomic_DNA"/>
</dbReference>
<evidence type="ECO:0000256" key="7">
    <source>
        <dbReference type="ARBA" id="ARBA00022827"/>
    </source>
</evidence>
<feature type="binding site" evidence="11">
    <location>
        <position position="332"/>
    </location>
    <ligand>
        <name>FMN</name>
        <dbReference type="ChEBI" id="CHEBI:58210"/>
    </ligand>
</feature>
<keyword evidence="7 11" id="KW-0274">FAD</keyword>
<dbReference type="GO" id="GO:0004107">
    <property type="term" value="F:chorismate synthase activity"/>
    <property type="evidence" value="ECO:0007669"/>
    <property type="project" value="UniProtKB-UniRule"/>
</dbReference>
<comment type="similarity">
    <text evidence="2 11 12">Belongs to the chorismate synthase family.</text>
</comment>
<comment type="catalytic activity">
    <reaction evidence="11 12">
        <text>5-O-(1-carboxyvinyl)-3-phosphoshikimate = chorismate + phosphate</text>
        <dbReference type="Rhea" id="RHEA:21020"/>
        <dbReference type="ChEBI" id="CHEBI:29748"/>
        <dbReference type="ChEBI" id="CHEBI:43474"/>
        <dbReference type="ChEBI" id="CHEBI:57701"/>
        <dbReference type="EC" id="4.2.3.5"/>
    </reaction>
</comment>
<comment type="pathway">
    <text evidence="1 11 12">Metabolic intermediate biosynthesis; chorismate biosynthesis; chorismate from D-erythrose 4-phosphate and phosphoenolpyruvate: step 7/7.</text>
</comment>
<keyword evidence="5 11" id="KW-0285">Flavoprotein</keyword>
<accession>A0A848B8J8</accession>
<evidence type="ECO:0000313" key="14">
    <source>
        <dbReference type="Proteomes" id="UP000543804"/>
    </source>
</evidence>
<evidence type="ECO:0000256" key="1">
    <source>
        <dbReference type="ARBA" id="ARBA00005044"/>
    </source>
</evidence>
<evidence type="ECO:0000256" key="3">
    <source>
        <dbReference type="ARBA" id="ARBA00013036"/>
    </source>
</evidence>
<keyword evidence="8 11" id="KW-0521">NADP</keyword>
<evidence type="ECO:0000256" key="8">
    <source>
        <dbReference type="ARBA" id="ARBA00022857"/>
    </source>
</evidence>
<evidence type="ECO:0000313" key="13">
    <source>
        <dbReference type="EMBL" id="NMD98414.1"/>
    </source>
</evidence>
<dbReference type="InterPro" id="IPR035904">
    <property type="entry name" value="Chorismate_synth_AroC_sf"/>
</dbReference>
<comment type="cofactor">
    <cofactor evidence="11 12">
        <name>FMNH2</name>
        <dbReference type="ChEBI" id="CHEBI:57618"/>
    </cofactor>
    <text evidence="11 12">Reduced FMN (FMNH(2)).</text>
</comment>
<feature type="binding site" evidence="11">
    <location>
        <begin position="129"/>
        <end position="131"/>
    </location>
    <ligand>
        <name>FMN</name>
        <dbReference type="ChEBI" id="CHEBI:58210"/>
    </ligand>
</feature>
<dbReference type="PANTHER" id="PTHR21085:SF0">
    <property type="entry name" value="CHORISMATE SYNTHASE"/>
    <property type="match status" value="1"/>
</dbReference>
<dbReference type="EC" id="4.2.3.5" evidence="3 11"/>
<feature type="binding site" evidence="11">
    <location>
        <position position="291"/>
    </location>
    <ligand>
        <name>FMN</name>
        <dbReference type="ChEBI" id="CHEBI:58210"/>
    </ligand>
</feature>
<evidence type="ECO:0000256" key="9">
    <source>
        <dbReference type="ARBA" id="ARBA00023141"/>
    </source>
</evidence>
<evidence type="ECO:0000256" key="6">
    <source>
        <dbReference type="ARBA" id="ARBA00022643"/>
    </source>
</evidence>
<dbReference type="Pfam" id="PF01264">
    <property type="entry name" value="Chorismate_synt"/>
    <property type="match status" value="1"/>
</dbReference>
<name>A0A848B8J8_9FIRM</name>
<gene>
    <name evidence="11 13" type="primary">aroC</name>
    <name evidence="13" type="ORF">HF878_02795</name>
</gene>
<evidence type="ECO:0000256" key="2">
    <source>
        <dbReference type="ARBA" id="ARBA00008014"/>
    </source>
</evidence>
<dbReference type="UniPathway" id="UPA00053">
    <property type="reaction ID" value="UER00090"/>
</dbReference>
<keyword evidence="9 11" id="KW-0057">Aromatic amino acid biosynthesis</keyword>
<dbReference type="PROSITE" id="PS00788">
    <property type="entry name" value="CHORISMATE_SYNTHASE_2"/>
    <property type="match status" value="1"/>
</dbReference>
<dbReference type="FunFam" id="3.60.150.10:FF:000002">
    <property type="entry name" value="Chorismate synthase"/>
    <property type="match status" value="1"/>
</dbReference>
<dbReference type="GO" id="GO:0009423">
    <property type="term" value="P:chorismate biosynthetic process"/>
    <property type="evidence" value="ECO:0007669"/>
    <property type="project" value="UniProtKB-UniRule"/>
</dbReference>
<dbReference type="PANTHER" id="PTHR21085">
    <property type="entry name" value="CHORISMATE SYNTHASE"/>
    <property type="match status" value="1"/>
</dbReference>
<dbReference type="InterPro" id="IPR000453">
    <property type="entry name" value="Chorismate_synth"/>
</dbReference>
<evidence type="ECO:0000256" key="11">
    <source>
        <dbReference type="HAMAP-Rule" id="MF_00300"/>
    </source>
</evidence>
<evidence type="ECO:0000256" key="10">
    <source>
        <dbReference type="ARBA" id="ARBA00023239"/>
    </source>
</evidence>
<feature type="binding site" evidence="11">
    <location>
        <position position="42"/>
    </location>
    <ligand>
        <name>NADP(+)</name>
        <dbReference type="ChEBI" id="CHEBI:58349"/>
    </ligand>
</feature>
<dbReference type="AlphaFoldDB" id="A0A848B8J8"/>
<dbReference type="Proteomes" id="UP000543804">
    <property type="component" value="Unassembled WGS sequence"/>
</dbReference>
<feature type="binding site" evidence="11">
    <location>
        <begin position="247"/>
        <end position="248"/>
    </location>
    <ligand>
        <name>FMN</name>
        <dbReference type="ChEBI" id="CHEBI:58210"/>
    </ligand>
</feature>
<dbReference type="PIRSF" id="PIRSF001456">
    <property type="entry name" value="Chorismate_synth"/>
    <property type="match status" value="1"/>
</dbReference>
<dbReference type="RefSeq" id="WP_170077131.1">
    <property type="nucleotide sequence ID" value="NZ_JABAFA010000004.1"/>
</dbReference>
<dbReference type="InterPro" id="IPR020541">
    <property type="entry name" value="Chorismate_synthase_CS"/>
</dbReference>
<sequence>MSELRFLTAGESHGPCLTAILEGLPAGLALDIEAINRDLARRQQGYGRGGRMKIEKDKAEILSGVRFGETLGGPITLRVVNRDFANWTDRMAAFGAPSGEPVTAARPGHADLTGCKKYARSDIRDILERSSARETTMRVAVGALCKEFLRSLGIDVVSHVTKIGGVAVNPDHIDVMSIGRTESELNCCDAEAEERMKARIREAMAAGDTLGGTFEVIVRGVPVGLGAHIQWDRRLDARLAGAMMSIQAIKGVEIGAGFRYADQPGSVMHDEMYIEGTHVYRRTNNAGGLEGGMTNGEPVVVRAVMKPIPTLMQPLHSIDIASKKPVLACKERSDACAVSAASVVGEAMTAFVIAQAIVEKFGGDAMVDVRTALSAYNERVEKDW</sequence>
<reference evidence="13 14" key="1">
    <citation type="submission" date="2020-04" db="EMBL/GenBank/DDBJ databases">
        <authorList>
            <person name="Hitch T.C.A."/>
            <person name="Wylensek D."/>
            <person name="Clavel T."/>
        </authorList>
    </citation>
    <scope>NUCLEOTIDE SEQUENCE [LARGE SCALE GENOMIC DNA]</scope>
    <source>
        <strain evidence="13 14">PG-130-P53-12</strain>
    </source>
</reference>
<dbReference type="HAMAP" id="MF_00300">
    <property type="entry name" value="Chorismate_synth"/>
    <property type="match status" value="1"/>
</dbReference>
<keyword evidence="4 11" id="KW-0028">Amino-acid biosynthesis</keyword>
<dbReference type="CDD" id="cd07304">
    <property type="entry name" value="Chorismate_synthase"/>
    <property type="match status" value="1"/>
</dbReference>
<dbReference type="GO" id="GO:0009073">
    <property type="term" value="P:aromatic amino acid family biosynthetic process"/>
    <property type="evidence" value="ECO:0007669"/>
    <property type="project" value="UniProtKB-KW"/>
</dbReference>
<comment type="subunit">
    <text evidence="11">Homotetramer.</text>
</comment>
<dbReference type="GO" id="GO:0008652">
    <property type="term" value="P:amino acid biosynthetic process"/>
    <property type="evidence" value="ECO:0007669"/>
    <property type="project" value="UniProtKB-KW"/>
</dbReference>
<feature type="binding site" evidence="11">
    <location>
        <begin position="306"/>
        <end position="310"/>
    </location>
    <ligand>
        <name>FMN</name>
        <dbReference type="ChEBI" id="CHEBI:58210"/>
    </ligand>
</feature>
<comment type="caution">
    <text evidence="13">The sequence shown here is derived from an EMBL/GenBank/DDBJ whole genome shotgun (WGS) entry which is preliminary data.</text>
</comment>
<evidence type="ECO:0000256" key="4">
    <source>
        <dbReference type="ARBA" id="ARBA00022605"/>
    </source>
</evidence>
<dbReference type="NCBIfam" id="NF003793">
    <property type="entry name" value="PRK05382.1"/>
    <property type="match status" value="1"/>
</dbReference>
<dbReference type="PROSITE" id="PS00787">
    <property type="entry name" value="CHORISMATE_SYNTHASE_1"/>
    <property type="match status" value="1"/>
</dbReference>